<dbReference type="Proteomes" id="UP001597375">
    <property type="component" value="Unassembled WGS sequence"/>
</dbReference>
<dbReference type="InterPro" id="IPR013429">
    <property type="entry name" value="Regulatory_FmdB_Zinc_ribbon"/>
</dbReference>
<evidence type="ECO:0000313" key="3">
    <source>
        <dbReference type="EMBL" id="MFD2256995.1"/>
    </source>
</evidence>
<dbReference type="SMART" id="SM00834">
    <property type="entry name" value="CxxC_CXXC_SSSS"/>
    <property type="match status" value="1"/>
</dbReference>
<protein>
    <submittedName>
        <fullName evidence="3">FmdB family zinc ribbon protein</fullName>
    </submittedName>
</protein>
<evidence type="ECO:0000259" key="2">
    <source>
        <dbReference type="SMART" id="SM00834"/>
    </source>
</evidence>
<dbReference type="NCBIfam" id="TIGR02605">
    <property type="entry name" value="CxxC_CxxC_SSSS"/>
    <property type="match status" value="1"/>
</dbReference>
<keyword evidence="4" id="KW-1185">Reference proteome</keyword>
<dbReference type="EMBL" id="JBHUIT010000017">
    <property type="protein sequence ID" value="MFD2256995.1"/>
    <property type="molecule type" value="Genomic_DNA"/>
</dbReference>
<evidence type="ECO:0000256" key="1">
    <source>
        <dbReference type="SAM" id="MobiDB-lite"/>
    </source>
</evidence>
<organism evidence="3 4">
    <name type="scientific">Luteolibacter algae</name>
    <dbReference type="NCBI Taxonomy" id="454151"/>
    <lineage>
        <taxon>Bacteria</taxon>
        <taxon>Pseudomonadati</taxon>
        <taxon>Verrucomicrobiota</taxon>
        <taxon>Verrucomicrobiia</taxon>
        <taxon>Verrucomicrobiales</taxon>
        <taxon>Verrucomicrobiaceae</taxon>
        <taxon>Luteolibacter</taxon>
    </lineage>
</organism>
<accession>A0ABW5D9E6</accession>
<comment type="caution">
    <text evidence="3">The sequence shown here is derived from an EMBL/GenBank/DDBJ whole genome shotgun (WGS) entry which is preliminary data.</text>
</comment>
<evidence type="ECO:0000313" key="4">
    <source>
        <dbReference type="Proteomes" id="UP001597375"/>
    </source>
</evidence>
<feature type="domain" description="Putative regulatory protein FmdB zinc ribbon" evidence="2">
    <location>
        <begin position="1"/>
        <end position="43"/>
    </location>
</feature>
<feature type="compositionally biased region" description="Polar residues" evidence="1">
    <location>
        <begin position="84"/>
        <end position="105"/>
    </location>
</feature>
<sequence length="105" mass="11333">MPNYDYECLECGKQFEVFQSMKDDKLTDCPQPECDGKVKRLLGTGGGIIFKGSGFYQTDYRSSSYKNAAKADGTAPKAEAATVKSDSVATKSDSPTNKPSGESKK</sequence>
<name>A0ABW5D9E6_9BACT</name>
<feature type="region of interest" description="Disordered" evidence="1">
    <location>
        <begin position="69"/>
        <end position="105"/>
    </location>
</feature>
<dbReference type="RefSeq" id="WP_386820283.1">
    <property type="nucleotide sequence ID" value="NZ_JBHUIT010000017.1"/>
</dbReference>
<dbReference type="PANTHER" id="PTHR34404">
    <property type="entry name" value="REGULATORY PROTEIN, FMDB FAMILY"/>
    <property type="match status" value="1"/>
</dbReference>
<proteinExistence type="predicted"/>
<dbReference type="PANTHER" id="PTHR34404:SF2">
    <property type="entry name" value="CONSERVED SERINE RICH PROTEIN"/>
    <property type="match status" value="1"/>
</dbReference>
<gene>
    <name evidence="3" type="ORF">ACFSSA_09925</name>
</gene>
<dbReference type="Pfam" id="PF09723">
    <property type="entry name" value="Zn_ribbon_8"/>
    <property type="match status" value="1"/>
</dbReference>
<reference evidence="4" key="1">
    <citation type="journal article" date="2019" name="Int. J. Syst. Evol. Microbiol.">
        <title>The Global Catalogue of Microorganisms (GCM) 10K type strain sequencing project: providing services to taxonomists for standard genome sequencing and annotation.</title>
        <authorList>
            <consortium name="The Broad Institute Genomics Platform"/>
            <consortium name="The Broad Institute Genome Sequencing Center for Infectious Disease"/>
            <person name="Wu L."/>
            <person name="Ma J."/>
        </authorList>
    </citation>
    <scope>NUCLEOTIDE SEQUENCE [LARGE SCALE GENOMIC DNA]</scope>
    <source>
        <strain evidence="4">CGMCC 4.7106</strain>
    </source>
</reference>